<evidence type="ECO:0000259" key="1">
    <source>
        <dbReference type="Pfam" id="PF01464"/>
    </source>
</evidence>
<feature type="domain" description="Transglycosylase SLT" evidence="1">
    <location>
        <begin position="54"/>
        <end position="171"/>
    </location>
</feature>
<dbReference type="InterPro" id="IPR008258">
    <property type="entry name" value="Transglycosylase_SLT_dom_1"/>
</dbReference>
<accession>A0A7W7QDR1</accession>
<evidence type="ECO:0000313" key="3">
    <source>
        <dbReference type="Proteomes" id="UP000520767"/>
    </source>
</evidence>
<dbReference type="SUPFAM" id="SSF53955">
    <property type="entry name" value="Lysozyme-like"/>
    <property type="match status" value="1"/>
</dbReference>
<keyword evidence="3" id="KW-1185">Reference proteome</keyword>
<organism evidence="2 3">
    <name type="scientific">Actinophytocola algeriensis</name>
    <dbReference type="NCBI Taxonomy" id="1768010"/>
    <lineage>
        <taxon>Bacteria</taxon>
        <taxon>Bacillati</taxon>
        <taxon>Actinomycetota</taxon>
        <taxon>Actinomycetes</taxon>
        <taxon>Pseudonocardiales</taxon>
        <taxon>Pseudonocardiaceae</taxon>
    </lineage>
</organism>
<name>A0A7W7QDR1_9PSEU</name>
<dbReference type="Proteomes" id="UP000520767">
    <property type="component" value="Unassembled WGS sequence"/>
</dbReference>
<dbReference type="AlphaFoldDB" id="A0A7W7QDR1"/>
<dbReference type="Gene3D" id="1.10.530.10">
    <property type="match status" value="1"/>
</dbReference>
<dbReference type="RefSeq" id="WP_184815738.1">
    <property type="nucleotide sequence ID" value="NZ_JACHJQ010000010.1"/>
</dbReference>
<dbReference type="Pfam" id="PF01464">
    <property type="entry name" value="SLT"/>
    <property type="match status" value="1"/>
</dbReference>
<proteinExistence type="predicted"/>
<reference evidence="2 3" key="1">
    <citation type="submission" date="2020-08" db="EMBL/GenBank/DDBJ databases">
        <title>Genomic Encyclopedia of Type Strains, Phase III (KMG-III): the genomes of soil and plant-associated and newly described type strains.</title>
        <authorList>
            <person name="Whitman W."/>
        </authorList>
    </citation>
    <scope>NUCLEOTIDE SEQUENCE [LARGE SCALE GENOMIC DNA]</scope>
    <source>
        <strain evidence="2 3">CECT 8960</strain>
    </source>
</reference>
<sequence>MGRHRRAGWLFGAFSAVALGGWLVRRGSARAHTSGVAGLIPGGDPSRLAPVVRTHAAEADVDPVLLMAILYNESYKPHNPLLERAWQAFRRDSSFGVANMHRRTFEQVRFERPFAERAWQELPDDPDLAIQAAAWHLHDLRTRLPRIAGGAFTTAELLAMGYNAGARNMLRFAGGRQPGPRARAYVDRLHEHWERAAKALQQG</sequence>
<comment type="caution">
    <text evidence="2">The sequence shown here is derived from an EMBL/GenBank/DDBJ whole genome shotgun (WGS) entry which is preliminary data.</text>
</comment>
<dbReference type="EMBL" id="JACHJQ010000010">
    <property type="protein sequence ID" value="MBB4911751.1"/>
    <property type="molecule type" value="Genomic_DNA"/>
</dbReference>
<dbReference type="InterPro" id="IPR023346">
    <property type="entry name" value="Lysozyme-like_dom_sf"/>
</dbReference>
<gene>
    <name evidence="2" type="ORF">FHR82_008021</name>
</gene>
<evidence type="ECO:0000313" key="2">
    <source>
        <dbReference type="EMBL" id="MBB4911751.1"/>
    </source>
</evidence>
<protein>
    <submittedName>
        <fullName evidence="2">Soluble lytic murein transglycosylase-like protein</fullName>
    </submittedName>
</protein>